<gene>
    <name evidence="4" type="ORF">P154DRAFT_438133</name>
</gene>
<dbReference type="CDD" id="cd04730">
    <property type="entry name" value="NPD_like"/>
    <property type="match status" value="1"/>
</dbReference>
<keyword evidence="5" id="KW-1185">Reference proteome</keyword>
<dbReference type="PANTHER" id="PTHR32332">
    <property type="entry name" value="2-NITROPROPANE DIOXYGENASE"/>
    <property type="match status" value="1"/>
</dbReference>
<dbReference type="InterPro" id="IPR004136">
    <property type="entry name" value="NMO"/>
</dbReference>
<evidence type="ECO:0000313" key="4">
    <source>
        <dbReference type="EMBL" id="KAF1999049.1"/>
    </source>
</evidence>
<proteinExistence type="predicted"/>
<dbReference type="EMBL" id="ML977599">
    <property type="protein sequence ID" value="KAF1999049.1"/>
    <property type="molecule type" value="Genomic_DNA"/>
</dbReference>
<evidence type="ECO:0000313" key="5">
    <source>
        <dbReference type="Proteomes" id="UP000799779"/>
    </source>
</evidence>
<reference evidence="4" key="1">
    <citation type="journal article" date="2020" name="Stud. Mycol.">
        <title>101 Dothideomycetes genomes: a test case for predicting lifestyles and emergence of pathogens.</title>
        <authorList>
            <person name="Haridas S."/>
            <person name="Albert R."/>
            <person name="Binder M."/>
            <person name="Bloem J."/>
            <person name="Labutti K."/>
            <person name="Salamov A."/>
            <person name="Andreopoulos B."/>
            <person name="Baker S."/>
            <person name="Barry K."/>
            <person name="Bills G."/>
            <person name="Bluhm B."/>
            <person name="Cannon C."/>
            <person name="Castanera R."/>
            <person name="Culley D."/>
            <person name="Daum C."/>
            <person name="Ezra D."/>
            <person name="Gonzalez J."/>
            <person name="Henrissat B."/>
            <person name="Kuo A."/>
            <person name="Liang C."/>
            <person name="Lipzen A."/>
            <person name="Lutzoni F."/>
            <person name="Magnuson J."/>
            <person name="Mondo S."/>
            <person name="Nolan M."/>
            <person name="Ohm R."/>
            <person name="Pangilinan J."/>
            <person name="Park H.-J."/>
            <person name="Ramirez L."/>
            <person name="Alfaro M."/>
            <person name="Sun H."/>
            <person name="Tritt A."/>
            <person name="Yoshinaga Y."/>
            <person name="Zwiers L.-H."/>
            <person name="Turgeon B."/>
            <person name="Goodwin S."/>
            <person name="Spatafora J."/>
            <person name="Crous P."/>
            <person name="Grigoriev I."/>
        </authorList>
    </citation>
    <scope>NUCLEOTIDE SEQUENCE</scope>
    <source>
        <strain evidence="4">CBS 123094</strain>
    </source>
</reference>
<dbReference type="PANTHER" id="PTHR32332:SF34">
    <property type="entry name" value="2-NITROPROPANE DIOXYGENASE FAMILY, PUTATIVE-RELATED"/>
    <property type="match status" value="1"/>
</dbReference>
<keyword evidence="3" id="KW-0560">Oxidoreductase</keyword>
<evidence type="ECO:0000256" key="2">
    <source>
        <dbReference type="ARBA" id="ARBA00022643"/>
    </source>
</evidence>
<dbReference type="AlphaFoldDB" id="A0A6A5WE18"/>
<keyword evidence="2" id="KW-0288">FMN</keyword>
<dbReference type="OrthoDB" id="2349068at2759"/>
<dbReference type="InterPro" id="IPR013785">
    <property type="entry name" value="Aldolase_TIM"/>
</dbReference>
<organism evidence="4 5">
    <name type="scientific">Amniculicola lignicola CBS 123094</name>
    <dbReference type="NCBI Taxonomy" id="1392246"/>
    <lineage>
        <taxon>Eukaryota</taxon>
        <taxon>Fungi</taxon>
        <taxon>Dikarya</taxon>
        <taxon>Ascomycota</taxon>
        <taxon>Pezizomycotina</taxon>
        <taxon>Dothideomycetes</taxon>
        <taxon>Pleosporomycetidae</taxon>
        <taxon>Pleosporales</taxon>
        <taxon>Amniculicolaceae</taxon>
        <taxon>Amniculicola</taxon>
    </lineage>
</organism>
<dbReference type="Gene3D" id="3.20.20.70">
    <property type="entry name" value="Aldolase class I"/>
    <property type="match status" value="1"/>
</dbReference>
<name>A0A6A5WE18_9PLEO</name>
<protein>
    <submittedName>
        <fullName evidence="4">NPD-domain-containing protein</fullName>
    </submittedName>
</protein>
<dbReference type="Pfam" id="PF03060">
    <property type="entry name" value="NMO"/>
    <property type="match status" value="1"/>
</dbReference>
<sequence>MACAPTCTLAPLFSEQCFRFPLIINAPMAHFAGGDLAAAVTLAGGLGMIGCINDAAWLSSQLDQCAILLRNASPEFEKLPTVPIGIGFLPFAAQLTKFVPLVKKYRPKVVWLFAAESVEVYTRWATEMRRACPGSQIWIQTGSMHEALEIAAQAKPDVLVLQGSDAGGHGHERSASLISLLPEAVDIFKRGKIEIPIVASGGISDARGAAAAFTLGAQGVVMGTRFLGSKEVLLHPTYQAAVIEARFGGSNTVRSKFFDDLTVPNPWPKGYDGRSLAVKSYQEWLIDRNMERARRLYAEAKTHESGGFARGCKGVAPIWAGASLGLVNKLSFAGEIIHETRRGARAVL</sequence>
<accession>A0A6A5WE18</accession>
<evidence type="ECO:0000256" key="1">
    <source>
        <dbReference type="ARBA" id="ARBA00022630"/>
    </source>
</evidence>
<keyword evidence="1" id="KW-0285">Flavoprotein</keyword>
<dbReference type="Proteomes" id="UP000799779">
    <property type="component" value="Unassembled WGS sequence"/>
</dbReference>
<evidence type="ECO:0000256" key="3">
    <source>
        <dbReference type="ARBA" id="ARBA00023002"/>
    </source>
</evidence>
<feature type="non-terminal residue" evidence="4">
    <location>
        <position position="348"/>
    </location>
</feature>
<dbReference type="SUPFAM" id="SSF51412">
    <property type="entry name" value="Inosine monophosphate dehydrogenase (IMPDH)"/>
    <property type="match status" value="1"/>
</dbReference>
<dbReference type="GO" id="GO:0018580">
    <property type="term" value="F:nitronate monooxygenase activity"/>
    <property type="evidence" value="ECO:0007669"/>
    <property type="project" value="InterPro"/>
</dbReference>